<reference evidence="4" key="1">
    <citation type="submission" date="2016-06" db="UniProtKB">
        <authorList>
            <consortium name="WormBaseParasite"/>
        </authorList>
    </citation>
    <scope>IDENTIFICATION</scope>
</reference>
<dbReference type="PANTHER" id="PTHR46339:SF7">
    <property type="entry name" value="BPTI_KUNITZ INHIBITOR DOMAIN-CONTAINING PROTEIN"/>
    <property type="match status" value="1"/>
</dbReference>
<organism evidence="4">
    <name type="scientific">Gongylonema pulchrum</name>
    <dbReference type="NCBI Taxonomy" id="637853"/>
    <lineage>
        <taxon>Eukaryota</taxon>
        <taxon>Metazoa</taxon>
        <taxon>Ecdysozoa</taxon>
        <taxon>Nematoda</taxon>
        <taxon>Chromadorea</taxon>
        <taxon>Rhabditida</taxon>
        <taxon>Spirurina</taxon>
        <taxon>Spiruromorpha</taxon>
        <taxon>Spiruroidea</taxon>
        <taxon>Gongylonematidae</taxon>
        <taxon>Gongylonema</taxon>
    </lineage>
</organism>
<accession>A0A183DUX0</accession>
<evidence type="ECO:0000313" key="3">
    <source>
        <dbReference type="Proteomes" id="UP000271098"/>
    </source>
</evidence>
<name>A0A183DUX0_9BILA</name>
<evidence type="ECO:0000313" key="4">
    <source>
        <dbReference type="WBParaSite" id="GPUH_0001252501-mRNA-1"/>
    </source>
</evidence>
<dbReference type="InterPro" id="IPR006149">
    <property type="entry name" value="EB_dom"/>
</dbReference>
<dbReference type="WBParaSite" id="GPUH_0001252501-mRNA-1">
    <property type="protein sequence ID" value="GPUH_0001252501-mRNA-1"/>
    <property type="gene ID" value="GPUH_0001252501"/>
</dbReference>
<evidence type="ECO:0000313" key="2">
    <source>
        <dbReference type="EMBL" id="VDN20576.1"/>
    </source>
</evidence>
<dbReference type="SMART" id="SM00289">
    <property type="entry name" value="WR1"/>
    <property type="match status" value="7"/>
</dbReference>
<dbReference type="AlphaFoldDB" id="A0A183DUX0"/>
<dbReference type="OrthoDB" id="504708at2759"/>
<dbReference type="InterPro" id="IPR006150">
    <property type="entry name" value="Cys_repeat_1"/>
</dbReference>
<protein>
    <submittedName>
        <fullName evidence="4">EB domain-containing protein</fullName>
    </submittedName>
</protein>
<feature type="domain" description="EB" evidence="1">
    <location>
        <begin position="398"/>
        <end position="449"/>
    </location>
</feature>
<dbReference type="InterPro" id="IPR053014">
    <property type="entry name" value="Cuticle_assoc_divergent"/>
</dbReference>
<dbReference type="PANTHER" id="PTHR46339">
    <property type="entry name" value="PROTEIN CBG15282-RELATED"/>
    <property type="match status" value="1"/>
</dbReference>
<gene>
    <name evidence="2" type="ORF">GPUH_LOCUS12511</name>
</gene>
<dbReference type="Pfam" id="PF01683">
    <property type="entry name" value="EB"/>
    <property type="match status" value="2"/>
</dbReference>
<keyword evidence="3" id="KW-1185">Reference proteome</keyword>
<feature type="domain" description="EB" evidence="1">
    <location>
        <begin position="343"/>
        <end position="394"/>
    </location>
</feature>
<evidence type="ECO:0000259" key="1">
    <source>
        <dbReference type="Pfam" id="PF01683"/>
    </source>
</evidence>
<sequence length="482" mass="52220">MLLNFIIFQGYCCSSNYLCPNRAEFYIEESSQMPRSCTPHTFIPCPAGYVCQSTQAEFTTGYCCKDESTSVSDIQEDVIFADGCPPNEYALVKDNQIVSCDPFSNACPAGYSCQWSSSTQRYQCCGSAPMASSKITKYGCPPNEYALVKDNQIVSCDPFSNACPAGYSCQWSSSTQRYQCCGSAPMASSKITKCRFPVEGEEILQKFLALFSVAQLGCPYNQVAYRDPTTNLPQVCTATSQNCSVGYFCQFSTTNNQFQCCGINSGCPNDQVAFVGINGDPESCIPDRNTCPAGYSCQKTHNGAHYCCTLGSNKICTEKQVSVDGSCLDKVEIGNVIVTVSVCTEKQVSVDGSCLDKVEIGKSCKNTKQCMGESTCVDGVCKCPDGMTNQSGLCKEGCIEGHVLIKDECLEQVEPGDLCIDDKQCLGGSKCDEGVCECPKGQHIQRGKCVENVTKPAAKCPIPGQSPYYERGSTKVTIIWKK</sequence>
<dbReference type="EMBL" id="UYRT01079370">
    <property type="protein sequence ID" value="VDN20576.1"/>
    <property type="molecule type" value="Genomic_DNA"/>
</dbReference>
<dbReference type="Pfam" id="PF14625">
    <property type="entry name" value="Lustrin_cystein"/>
    <property type="match status" value="5"/>
</dbReference>
<proteinExistence type="predicted"/>
<dbReference type="Proteomes" id="UP000271098">
    <property type="component" value="Unassembled WGS sequence"/>
</dbReference>
<reference evidence="2 3" key="2">
    <citation type="submission" date="2018-11" db="EMBL/GenBank/DDBJ databases">
        <authorList>
            <consortium name="Pathogen Informatics"/>
        </authorList>
    </citation>
    <scope>NUCLEOTIDE SEQUENCE [LARGE SCALE GENOMIC DNA]</scope>
</reference>
<dbReference type="InterPro" id="IPR028150">
    <property type="entry name" value="Lustrin_cystein"/>
</dbReference>